<dbReference type="EMBL" id="UHIO01000001">
    <property type="protein sequence ID" value="SUP44931.1"/>
    <property type="molecule type" value="Genomic_DNA"/>
</dbReference>
<proteinExistence type="predicted"/>
<dbReference type="Proteomes" id="UP000255367">
    <property type="component" value="Unassembled WGS sequence"/>
</dbReference>
<dbReference type="SUPFAM" id="SSF56281">
    <property type="entry name" value="Metallo-hydrolase/oxidoreductase"/>
    <property type="match status" value="1"/>
</dbReference>
<keyword evidence="3" id="KW-1185">Reference proteome</keyword>
<dbReference type="RefSeq" id="WP_245935716.1">
    <property type="nucleotide sequence ID" value="NZ_UHIO01000001.1"/>
</dbReference>
<dbReference type="AlphaFoldDB" id="A0A380NMR6"/>
<sequence length="293" mass="31892">MRQRAIEEAVNKLQMNITQLAPSETSAPSADGTALAAHVLASGSQGNATLITYKDTCILVDAGISARRITQGLKELGLGLDQLAGICITHEHTDHMAGLPQLLKQCAVPVYTRAGTMREIVKRKGLDTKAFTVITKSSFTLGDLQVDTFRTSHDAADPMGLCCYGGAHKVTFMTDTGVVDDTMLKHMDDSHLLVLEANYDPQMLKYGPYPYDLKQRVASPYGHLGNEQAAQALLMMKRPDHLQVILAHRSEKNNAQPVVADTVMTALQAEGLRVSEDICLYHGQPKEKVSIHA</sequence>
<dbReference type="PANTHER" id="PTHR47619">
    <property type="entry name" value="METALLO-HYDROLASE YYCJ-RELATED"/>
    <property type="match status" value="1"/>
</dbReference>
<dbReference type="Pfam" id="PF12706">
    <property type="entry name" value="Lactamase_B_2"/>
    <property type="match status" value="1"/>
</dbReference>
<feature type="domain" description="Metallo-beta-lactamase" evidence="1">
    <location>
        <begin position="45"/>
        <end position="221"/>
    </location>
</feature>
<dbReference type="PANTHER" id="PTHR47619:SF1">
    <property type="entry name" value="EXODEOXYRIBONUCLEASE WALJ"/>
    <property type="match status" value="1"/>
</dbReference>
<protein>
    <submittedName>
        <fullName evidence="2">Ribonuclease J 1</fullName>
        <ecNumber evidence="2">3.1.-.-</ecNumber>
    </submittedName>
</protein>
<evidence type="ECO:0000313" key="3">
    <source>
        <dbReference type="Proteomes" id="UP000255367"/>
    </source>
</evidence>
<dbReference type="GO" id="GO:0016787">
    <property type="term" value="F:hydrolase activity"/>
    <property type="evidence" value="ECO:0007669"/>
    <property type="project" value="UniProtKB-KW"/>
</dbReference>
<accession>A0A380NMR6</accession>
<dbReference type="InterPro" id="IPR036866">
    <property type="entry name" value="RibonucZ/Hydroxyglut_hydro"/>
</dbReference>
<evidence type="ECO:0000313" key="2">
    <source>
        <dbReference type="EMBL" id="SUP44931.1"/>
    </source>
</evidence>
<dbReference type="SMART" id="SM00849">
    <property type="entry name" value="Lactamase_B"/>
    <property type="match status" value="1"/>
</dbReference>
<dbReference type="InterPro" id="IPR052533">
    <property type="entry name" value="WalJ/YycJ-like"/>
</dbReference>
<reference evidence="2 3" key="1">
    <citation type="submission" date="2018-06" db="EMBL/GenBank/DDBJ databases">
        <authorList>
            <consortium name="Pathogen Informatics"/>
            <person name="Doyle S."/>
        </authorList>
    </citation>
    <scope>NUCLEOTIDE SEQUENCE [LARGE SCALE GENOMIC DNA]</scope>
    <source>
        <strain evidence="2 3">NCTC12020</strain>
    </source>
</reference>
<dbReference type="EC" id="3.1.-.-" evidence="2"/>
<name>A0A380NMR6_9FIRM</name>
<gene>
    <name evidence="2" type="primary">rnjA_2</name>
    <name evidence="2" type="ORF">NCTC12020_01910</name>
</gene>
<organism evidence="2 3">
    <name type="scientific">Veillonella criceti</name>
    <dbReference type="NCBI Taxonomy" id="103891"/>
    <lineage>
        <taxon>Bacteria</taxon>
        <taxon>Bacillati</taxon>
        <taxon>Bacillota</taxon>
        <taxon>Negativicutes</taxon>
        <taxon>Veillonellales</taxon>
        <taxon>Veillonellaceae</taxon>
        <taxon>Veillonella</taxon>
    </lineage>
</organism>
<dbReference type="Gene3D" id="3.60.15.10">
    <property type="entry name" value="Ribonuclease Z/Hydroxyacylglutathione hydrolase-like"/>
    <property type="match status" value="1"/>
</dbReference>
<evidence type="ECO:0000259" key="1">
    <source>
        <dbReference type="SMART" id="SM00849"/>
    </source>
</evidence>
<dbReference type="InterPro" id="IPR001279">
    <property type="entry name" value="Metallo-B-lactamas"/>
</dbReference>
<keyword evidence="2" id="KW-0378">Hydrolase</keyword>